<dbReference type="GeneID" id="71570338"/>
<keyword evidence="2" id="KW-1185">Reference proteome</keyword>
<accession>I4A367</accession>
<dbReference type="HOGENOM" id="CLU_2956110_0_0_10"/>
<sequence length="59" mass="7092">MSSKDNTRRYYLHCVLKHKHGAVVKARKRFVCVAWQDANQPKVQELLNKYQYTIQTEIR</sequence>
<dbReference type="GeneID" id="97258845"/>
<dbReference type="RefSeq" id="WP_014791902.1">
    <property type="nucleotide sequence ID" value="NC_018016.1"/>
</dbReference>
<dbReference type="EMBL" id="CP003283">
    <property type="protein sequence ID" value="AFL98401.1"/>
    <property type="molecule type" value="Genomic_DNA"/>
</dbReference>
<name>I4A367_ORNRL</name>
<gene>
    <name evidence="1" type="ordered locus">Ornrh_2270</name>
</gene>
<protein>
    <submittedName>
        <fullName evidence="1">Uncharacterized protein</fullName>
    </submittedName>
</protein>
<evidence type="ECO:0000313" key="2">
    <source>
        <dbReference type="Proteomes" id="UP000006051"/>
    </source>
</evidence>
<dbReference type="STRING" id="867902.Ornrh_2270"/>
<dbReference type="KEGG" id="orh:Ornrh_2270"/>
<reference evidence="1 2" key="1">
    <citation type="submission" date="2012-06" db="EMBL/GenBank/DDBJ databases">
        <title>The complete genome of Ornithobacterium rhinotracheale DSM 15997.</title>
        <authorList>
            <consortium name="US DOE Joint Genome Institute (JGI-PGF)"/>
            <person name="Lucas S."/>
            <person name="Copeland A."/>
            <person name="Lapidus A."/>
            <person name="Goodwin L."/>
            <person name="Pitluck S."/>
            <person name="Peters L."/>
            <person name="Mikhailova N."/>
            <person name="Teshima H."/>
            <person name="Kyrpides N."/>
            <person name="Mavromatis K."/>
            <person name="Pagani I."/>
            <person name="Ivanova N."/>
            <person name="Ovchinnikova G."/>
            <person name="Zeytun A."/>
            <person name="Detter J.C."/>
            <person name="Han C."/>
            <person name="Land M."/>
            <person name="Hauser L."/>
            <person name="Markowitz V."/>
            <person name="Cheng J.-F."/>
            <person name="Hugenholtz P."/>
            <person name="Woyke T."/>
            <person name="Wu D."/>
            <person name="Lang E."/>
            <person name="Kopitz M."/>
            <person name="Brambilla E."/>
            <person name="Klenk H.-P."/>
            <person name="Eisen J.A."/>
        </authorList>
    </citation>
    <scope>NUCLEOTIDE SEQUENCE [LARGE SCALE GENOMIC DNA]</scope>
    <source>
        <strain evidence="2">ATCC 51463 / DSM 15997 / CCUG 23171 / LMG 9086</strain>
    </source>
</reference>
<evidence type="ECO:0000313" key="1">
    <source>
        <dbReference type="EMBL" id="AFL98401.1"/>
    </source>
</evidence>
<dbReference type="Proteomes" id="UP000006051">
    <property type="component" value="Chromosome"/>
</dbReference>
<organism evidence="1 2">
    <name type="scientific">Ornithobacterium rhinotracheale (strain ATCC 51463 / DSM 15997 / CCUG 23171 / CIP 104009 / LMG 9086)</name>
    <dbReference type="NCBI Taxonomy" id="867902"/>
    <lineage>
        <taxon>Bacteria</taxon>
        <taxon>Pseudomonadati</taxon>
        <taxon>Bacteroidota</taxon>
        <taxon>Flavobacteriia</taxon>
        <taxon>Flavobacteriales</taxon>
        <taxon>Weeksellaceae</taxon>
        <taxon>Ornithobacterium</taxon>
    </lineage>
</organism>
<proteinExistence type="predicted"/>
<dbReference type="AlphaFoldDB" id="I4A367"/>